<proteinExistence type="predicted"/>
<feature type="compositionally biased region" description="Polar residues" evidence="2">
    <location>
        <begin position="98"/>
        <end position="111"/>
    </location>
</feature>
<dbReference type="Proteomes" id="UP000325577">
    <property type="component" value="Linkage Group LG0"/>
</dbReference>
<evidence type="ECO:0000256" key="2">
    <source>
        <dbReference type="SAM" id="MobiDB-lite"/>
    </source>
</evidence>
<dbReference type="EMBL" id="CM018031">
    <property type="protein sequence ID" value="KAA8550734.1"/>
    <property type="molecule type" value="Genomic_DNA"/>
</dbReference>
<keyword evidence="1" id="KW-0863">Zinc-finger</keyword>
<evidence type="ECO:0000256" key="1">
    <source>
        <dbReference type="PROSITE-ProRule" id="PRU00042"/>
    </source>
</evidence>
<reference evidence="4 5" key="1">
    <citation type="submission" date="2019-09" db="EMBL/GenBank/DDBJ databases">
        <title>A chromosome-level genome assembly of the Chinese tupelo Nyssa sinensis.</title>
        <authorList>
            <person name="Yang X."/>
            <person name="Kang M."/>
            <person name="Yang Y."/>
            <person name="Xiong H."/>
            <person name="Wang M."/>
            <person name="Zhang Z."/>
            <person name="Wang Z."/>
            <person name="Wu H."/>
            <person name="Ma T."/>
            <person name="Liu J."/>
            <person name="Xi Z."/>
        </authorList>
    </citation>
    <scope>NUCLEOTIDE SEQUENCE [LARGE SCALE GENOMIC DNA]</scope>
    <source>
        <strain evidence="4">J267</strain>
        <tissue evidence="4">Leaf</tissue>
    </source>
</reference>
<feature type="compositionally biased region" description="Polar residues" evidence="2">
    <location>
        <begin position="171"/>
        <end position="185"/>
    </location>
</feature>
<sequence length="196" mass="21428">MSGKGMILRSPTTTLKTAQEISLSPSMEEGYDSTSDLDEECPPEVTPKGPPPAPFRRFVYRCMRCHLAFGTRMLLQDHSQVHFGQSTTNRRVVKSQQHKGSCCSSRATANQRPAMKSSKLNVLPDTLKLTLAPPCPPWEQPSLELTLGSGTGTSSGFVDHFKTNENKMKASGSNTNSAGYDNSDLNLKLSPPWKLA</sequence>
<evidence type="ECO:0000313" key="5">
    <source>
        <dbReference type="Proteomes" id="UP000325577"/>
    </source>
</evidence>
<feature type="compositionally biased region" description="Basic and acidic residues" evidence="2">
    <location>
        <begin position="159"/>
        <end position="168"/>
    </location>
</feature>
<name>A0A5J5C7A6_9ASTE</name>
<feature type="domain" description="C2H2-type" evidence="3">
    <location>
        <begin position="60"/>
        <end position="87"/>
    </location>
</feature>
<feature type="region of interest" description="Disordered" evidence="2">
    <location>
        <begin position="1"/>
        <end position="49"/>
    </location>
</feature>
<feature type="compositionally biased region" description="Acidic residues" evidence="2">
    <location>
        <begin position="29"/>
        <end position="42"/>
    </location>
</feature>
<gene>
    <name evidence="4" type="ORF">F0562_002418</name>
</gene>
<keyword evidence="5" id="KW-1185">Reference proteome</keyword>
<protein>
    <recommendedName>
        <fullName evidence="3">C2H2-type domain-containing protein</fullName>
    </recommendedName>
</protein>
<dbReference type="AlphaFoldDB" id="A0A5J5C7A6"/>
<evidence type="ECO:0000313" key="4">
    <source>
        <dbReference type="EMBL" id="KAA8550734.1"/>
    </source>
</evidence>
<dbReference type="GO" id="GO:0008270">
    <property type="term" value="F:zinc ion binding"/>
    <property type="evidence" value="ECO:0007669"/>
    <property type="project" value="UniProtKB-KW"/>
</dbReference>
<dbReference type="InterPro" id="IPR013087">
    <property type="entry name" value="Znf_C2H2_type"/>
</dbReference>
<feature type="compositionally biased region" description="Polar residues" evidence="2">
    <location>
        <begin position="10"/>
        <end position="25"/>
    </location>
</feature>
<evidence type="ECO:0000259" key="3">
    <source>
        <dbReference type="PROSITE" id="PS50157"/>
    </source>
</evidence>
<dbReference type="PROSITE" id="PS50157">
    <property type="entry name" value="ZINC_FINGER_C2H2_2"/>
    <property type="match status" value="1"/>
</dbReference>
<organism evidence="4 5">
    <name type="scientific">Nyssa sinensis</name>
    <dbReference type="NCBI Taxonomy" id="561372"/>
    <lineage>
        <taxon>Eukaryota</taxon>
        <taxon>Viridiplantae</taxon>
        <taxon>Streptophyta</taxon>
        <taxon>Embryophyta</taxon>
        <taxon>Tracheophyta</taxon>
        <taxon>Spermatophyta</taxon>
        <taxon>Magnoliopsida</taxon>
        <taxon>eudicotyledons</taxon>
        <taxon>Gunneridae</taxon>
        <taxon>Pentapetalae</taxon>
        <taxon>asterids</taxon>
        <taxon>Cornales</taxon>
        <taxon>Nyssaceae</taxon>
        <taxon>Nyssa</taxon>
    </lineage>
</organism>
<feature type="region of interest" description="Disordered" evidence="2">
    <location>
        <begin position="156"/>
        <end position="196"/>
    </location>
</feature>
<keyword evidence="1" id="KW-0862">Zinc</keyword>
<dbReference type="PROSITE" id="PS00028">
    <property type="entry name" value="ZINC_FINGER_C2H2_1"/>
    <property type="match status" value="1"/>
</dbReference>
<feature type="region of interest" description="Disordered" evidence="2">
    <location>
        <begin position="91"/>
        <end position="114"/>
    </location>
</feature>
<accession>A0A5J5C7A6</accession>
<keyword evidence="1" id="KW-0479">Metal-binding</keyword>